<keyword evidence="2 6" id="KW-0812">Transmembrane</keyword>
<evidence type="ECO:0000313" key="9">
    <source>
        <dbReference type="Proteomes" id="UP000194420"/>
    </source>
</evidence>
<dbReference type="Pfam" id="PF02656">
    <property type="entry name" value="DUF202"/>
    <property type="match status" value="1"/>
</dbReference>
<accession>A0A1Y6F7G2</accession>
<dbReference type="OrthoDB" id="582337at2"/>
<feature type="region of interest" description="Disordered" evidence="5">
    <location>
        <begin position="1"/>
        <end position="26"/>
    </location>
</feature>
<sequence length="143" mass="15564">MAQDTEDNSDSDDQSADRSTQMAEDRTDWAEDRTVMALERTFAGWMRTAFAAIAIGIGFRALFGEFEPPWLAKAIATLFISLAIVFAIGAERRACKAFNRLSSHAVDSPKLPNIQLIAYSISGGALLLIVALWVLNDGTLAPN</sequence>
<dbReference type="GO" id="GO:0012505">
    <property type="term" value="C:endomembrane system"/>
    <property type="evidence" value="ECO:0007669"/>
    <property type="project" value="UniProtKB-SubCell"/>
</dbReference>
<feature type="transmembrane region" description="Helical" evidence="6">
    <location>
        <begin position="42"/>
        <end position="64"/>
    </location>
</feature>
<evidence type="ECO:0000313" key="8">
    <source>
        <dbReference type="EMBL" id="SMQ69300.1"/>
    </source>
</evidence>
<gene>
    <name evidence="8" type="ORF">SAMN06297468_1506</name>
</gene>
<dbReference type="Proteomes" id="UP000194420">
    <property type="component" value="Unassembled WGS sequence"/>
</dbReference>
<dbReference type="RefSeq" id="WP_086437412.1">
    <property type="nucleotide sequence ID" value="NZ_FXWG01000002.1"/>
</dbReference>
<feature type="domain" description="DUF202" evidence="7">
    <location>
        <begin position="33"/>
        <end position="97"/>
    </location>
</feature>
<evidence type="ECO:0000256" key="2">
    <source>
        <dbReference type="ARBA" id="ARBA00022692"/>
    </source>
</evidence>
<reference evidence="9" key="1">
    <citation type="submission" date="2017-04" db="EMBL/GenBank/DDBJ databases">
        <authorList>
            <person name="Varghese N."/>
            <person name="Submissions S."/>
        </authorList>
    </citation>
    <scope>NUCLEOTIDE SEQUENCE [LARGE SCALE GENOMIC DNA]</scope>
</reference>
<feature type="compositionally biased region" description="Acidic residues" evidence="5">
    <location>
        <begin position="1"/>
        <end position="14"/>
    </location>
</feature>
<dbReference type="AlphaFoldDB" id="A0A1Y6F7G2"/>
<proteinExistence type="predicted"/>
<evidence type="ECO:0000256" key="3">
    <source>
        <dbReference type="ARBA" id="ARBA00022989"/>
    </source>
</evidence>
<protein>
    <submittedName>
        <fullName evidence="8">Putative membrane protein</fullName>
    </submittedName>
</protein>
<evidence type="ECO:0000256" key="5">
    <source>
        <dbReference type="SAM" id="MobiDB-lite"/>
    </source>
</evidence>
<keyword evidence="4 6" id="KW-0472">Membrane</keyword>
<keyword evidence="3 6" id="KW-1133">Transmembrane helix</keyword>
<comment type="subcellular location">
    <subcellularLocation>
        <location evidence="1">Endomembrane system</location>
        <topology evidence="1">Multi-pass membrane protein</topology>
    </subcellularLocation>
</comment>
<organism evidence="8 9">
    <name type="scientific">Altererythrobacter xiamenensis</name>
    <dbReference type="NCBI Taxonomy" id="1316679"/>
    <lineage>
        <taxon>Bacteria</taxon>
        <taxon>Pseudomonadati</taxon>
        <taxon>Pseudomonadota</taxon>
        <taxon>Alphaproteobacteria</taxon>
        <taxon>Sphingomonadales</taxon>
        <taxon>Erythrobacteraceae</taxon>
        <taxon>Altererythrobacter</taxon>
    </lineage>
</organism>
<dbReference type="EMBL" id="FXWG01000002">
    <property type="protein sequence ID" value="SMQ69300.1"/>
    <property type="molecule type" value="Genomic_DNA"/>
</dbReference>
<feature type="transmembrane region" description="Helical" evidence="6">
    <location>
        <begin position="116"/>
        <end position="135"/>
    </location>
</feature>
<evidence type="ECO:0000256" key="6">
    <source>
        <dbReference type="SAM" id="Phobius"/>
    </source>
</evidence>
<evidence type="ECO:0000256" key="1">
    <source>
        <dbReference type="ARBA" id="ARBA00004127"/>
    </source>
</evidence>
<feature type="transmembrane region" description="Helical" evidence="6">
    <location>
        <begin position="70"/>
        <end position="90"/>
    </location>
</feature>
<keyword evidence="9" id="KW-1185">Reference proteome</keyword>
<evidence type="ECO:0000256" key="4">
    <source>
        <dbReference type="ARBA" id="ARBA00023136"/>
    </source>
</evidence>
<name>A0A1Y6F7G2_9SPHN</name>
<evidence type="ECO:0000259" key="7">
    <source>
        <dbReference type="Pfam" id="PF02656"/>
    </source>
</evidence>
<dbReference type="InterPro" id="IPR003807">
    <property type="entry name" value="DUF202"/>
</dbReference>